<keyword evidence="1" id="KW-0175">Coiled coil</keyword>
<dbReference type="Proteomes" id="UP001310594">
    <property type="component" value="Unassembled WGS sequence"/>
</dbReference>
<dbReference type="Gene3D" id="1.10.287.1490">
    <property type="match status" value="1"/>
</dbReference>
<evidence type="ECO:0000313" key="4">
    <source>
        <dbReference type="Proteomes" id="UP001310594"/>
    </source>
</evidence>
<name>A0AAN8A0U7_9PEZI</name>
<protein>
    <submittedName>
        <fullName evidence="3">Uncharacterized protein</fullName>
    </submittedName>
</protein>
<dbReference type="EMBL" id="JAVRQU010000009">
    <property type="protein sequence ID" value="KAK5698856.1"/>
    <property type="molecule type" value="Genomic_DNA"/>
</dbReference>
<comment type="caution">
    <text evidence="3">The sequence shown here is derived from an EMBL/GenBank/DDBJ whole genome shotgun (WGS) entry which is preliminary data.</text>
</comment>
<feature type="region of interest" description="Disordered" evidence="2">
    <location>
        <begin position="1"/>
        <end position="40"/>
    </location>
</feature>
<sequence length="379" mass="41705">MDSAGCSNEKVSEGLDQPNETREHMSNDVANPEDSANATGHGAITPLAVLAAAKGGRAKGSKQERISLQSLKAFRCSLCRKITVLDSPGEDANDISTHSDSEVVGRSSGEFPYSHWCVDKVGTGAGSLAVSINSDGLNGAGEVHTLQEQVRELVVRLRHADDGKDAAVADCAGISRELDEAQQQQLRTHQQLTSERARCERLTEEMSQEKQQLAAAKLDLQQLKAAFSTITDNLQRAVVEVDPARSKRTADTPPPVLVQHDRKANFSREECFAALGLFTSINIGACMLNLAEYCLRDVNIVSQFKSQNCNWMMLLLVLELCLLYWLNRVLATLVEHRTFVRIGKWLLWFLAALKEWNTKVSAAVNERIMTAELDLTQSQ</sequence>
<accession>A0AAN8A0U7</accession>
<evidence type="ECO:0000313" key="3">
    <source>
        <dbReference type="EMBL" id="KAK5698856.1"/>
    </source>
</evidence>
<reference evidence="3" key="1">
    <citation type="submission" date="2023-08" db="EMBL/GenBank/DDBJ databases">
        <title>Black Yeasts Isolated from many extreme environments.</title>
        <authorList>
            <person name="Coleine C."/>
            <person name="Stajich J.E."/>
            <person name="Selbmann L."/>
        </authorList>
    </citation>
    <scope>NUCLEOTIDE SEQUENCE</scope>
    <source>
        <strain evidence="3">CCFEE 5810</strain>
    </source>
</reference>
<evidence type="ECO:0000256" key="1">
    <source>
        <dbReference type="SAM" id="Coils"/>
    </source>
</evidence>
<proteinExistence type="predicted"/>
<gene>
    <name evidence="3" type="ORF">LTR97_006504</name>
</gene>
<feature type="coiled-coil region" evidence="1">
    <location>
        <begin position="164"/>
        <end position="226"/>
    </location>
</feature>
<dbReference type="AlphaFoldDB" id="A0AAN8A0U7"/>
<organism evidence="3 4">
    <name type="scientific">Elasticomyces elasticus</name>
    <dbReference type="NCBI Taxonomy" id="574655"/>
    <lineage>
        <taxon>Eukaryota</taxon>
        <taxon>Fungi</taxon>
        <taxon>Dikarya</taxon>
        <taxon>Ascomycota</taxon>
        <taxon>Pezizomycotina</taxon>
        <taxon>Dothideomycetes</taxon>
        <taxon>Dothideomycetidae</taxon>
        <taxon>Mycosphaerellales</taxon>
        <taxon>Teratosphaeriaceae</taxon>
        <taxon>Elasticomyces</taxon>
    </lineage>
</organism>
<evidence type="ECO:0000256" key="2">
    <source>
        <dbReference type="SAM" id="MobiDB-lite"/>
    </source>
</evidence>